<keyword evidence="5" id="KW-0686">Riboflavin biosynthesis</keyword>
<dbReference type="EC" id="2.5.1.9" evidence="3"/>
<dbReference type="GO" id="GO:0009231">
    <property type="term" value="P:riboflavin biosynthetic process"/>
    <property type="evidence" value="ECO:0007669"/>
    <property type="project" value="UniProtKB-KW"/>
</dbReference>
<feature type="domain" description="Lumazine-binding" evidence="8">
    <location>
        <begin position="2"/>
        <end position="98"/>
    </location>
</feature>
<evidence type="ECO:0000256" key="7">
    <source>
        <dbReference type="ARBA" id="ARBA00022737"/>
    </source>
</evidence>
<sequence>MVFTGIVEEVGKVKSLDKNDQGGVDLYVAASSTLDGVVLGDSISVNGTCLTVTSLPGDGFTFGLAPETMRKTNLGDLSTESGVNLERSLQANGRMGGHIVQGHVDGTGTIDKVEKEEDALWYTIGCDKSMMKYIVPKGYIAVDGTSLTVCDVYDDSFTFTMIAYTQDHVAITAKPIGARVNLEVDITGKYIEKLIAARLDA</sequence>
<dbReference type="SUPFAM" id="SSF63380">
    <property type="entry name" value="Riboflavin synthase domain-like"/>
    <property type="match status" value="2"/>
</dbReference>
<proteinExistence type="predicted"/>
<keyword evidence="6" id="KW-0808">Transferase</keyword>
<evidence type="ECO:0000256" key="2">
    <source>
        <dbReference type="ARBA" id="ARBA00004887"/>
    </source>
</evidence>
<dbReference type="PANTHER" id="PTHR21098">
    <property type="entry name" value="RIBOFLAVIN SYNTHASE ALPHA CHAIN"/>
    <property type="match status" value="1"/>
</dbReference>
<dbReference type="CDD" id="cd00402">
    <property type="entry name" value="Riboflavin_synthase_like"/>
    <property type="match status" value="1"/>
</dbReference>
<keyword evidence="7" id="KW-0677">Repeat</keyword>
<evidence type="ECO:0000256" key="1">
    <source>
        <dbReference type="ARBA" id="ARBA00002803"/>
    </source>
</evidence>
<dbReference type="InterPro" id="IPR017938">
    <property type="entry name" value="Riboflavin_synthase-like_b-brl"/>
</dbReference>
<reference evidence="9 10" key="1">
    <citation type="journal article" date="2023" name="Nat. Commun.">
        <title>Origin of minicircular mitochondrial genomes in red algae.</title>
        <authorList>
            <person name="Lee Y."/>
            <person name="Cho C.H."/>
            <person name="Lee Y.M."/>
            <person name="Park S.I."/>
            <person name="Yang J.H."/>
            <person name="West J.A."/>
            <person name="Bhattacharya D."/>
            <person name="Yoon H.S."/>
        </authorList>
    </citation>
    <scope>NUCLEOTIDE SEQUENCE [LARGE SCALE GENOMIC DNA]</scope>
    <source>
        <strain evidence="9 10">CCMP1338</strain>
        <tissue evidence="9">Whole cell</tissue>
    </source>
</reference>
<dbReference type="InterPro" id="IPR001783">
    <property type="entry name" value="Lumazine-bd"/>
</dbReference>
<dbReference type="InterPro" id="IPR026017">
    <property type="entry name" value="Lumazine-bd_dom"/>
</dbReference>
<dbReference type="Proteomes" id="UP001157974">
    <property type="component" value="Unassembled WGS sequence"/>
</dbReference>
<dbReference type="GO" id="GO:0004746">
    <property type="term" value="F:riboflavin synthase activity"/>
    <property type="evidence" value="ECO:0007669"/>
    <property type="project" value="UniProtKB-EC"/>
</dbReference>
<organism evidence="9 10">
    <name type="scientific">Rhodosorus marinus</name>
    <dbReference type="NCBI Taxonomy" id="101924"/>
    <lineage>
        <taxon>Eukaryota</taxon>
        <taxon>Rhodophyta</taxon>
        <taxon>Stylonematophyceae</taxon>
        <taxon>Stylonematales</taxon>
        <taxon>Stylonemataceae</taxon>
        <taxon>Rhodosorus</taxon>
    </lineage>
</organism>
<dbReference type="PANTHER" id="PTHR21098:SF0">
    <property type="entry name" value="RIBOFLAVIN SYNTHASE"/>
    <property type="match status" value="1"/>
</dbReference>
<dbReference type="Gene3D" id="2.40.30.20">
    <property type="match status" value="2"/>
</dbReference>
<dbReference type="PROSITE" id="PS51177">
    <property type="entry name" value="LUMAZINE_BIND"/>
    <property type="match status" value="2"/>
</dbReference>
<name>A0AAV8V2K2_9RHOD</name>
<dbReference type="AlphaFoldDB" id="A0AAV8V2K2"/>
<evidence type="ECO:0000313" key="10">
    <source>
        <dbReference type="Proteomes" id="UP001157974"/>
    </source>
</evidence>
<comment type="function">
    <text evidence="1">Catalyzes the dismutation of two molecules of 6,7-dimethyl-8-ribityllumazine, resulting in the formation of riboflavin and 5-amino-6-(D-ribitylamino)uracil.</text>
</comment>
<dbReference type="InterPro" id="IPR023366">
    <property type="entry name" value="ATP_synth_asu-like_sf"/>
</dbReference>
<dbReference type="FunFam" id="2.40.30.20:FF:000004">
    <property type="entry name" value="Riboflavin synthase, alpha subunit"/>
    <property type="match status" value="1"/>
</dbReference>
<dbReference type="Pfam" id="PF00677">
    <property type="entry name" value="Lum_binding"/>
    <property type="match status" value="2"/>
</dbReference>
<evidence type="ECO:0000256" key="5">
    <source>
        <dbReference type="ARBA" id="ARBA00022619"/>
    </source>
</evidence>
<protein>
    <recommendedName>
        <fullName evidence="4">Riboflavin synthase</fullName>
        <ecNumber evidence="3">2.5.1.9</ecNumber>
    </recommendedName>
</protein>
<evidence type="ECO:0000256" key="3">
    <source>
        <dbReference type="ARBA" id="ARBA00012827"/>
    </source>
</evidence>
<accession>A0AAV8V2K2</accession>
<evidence type="ECO:0000259" key="8">
    <source>
        <dbReference type="PROSITE" id="PS51177"/>
    </source>
</evidence>
<dbReference type="EMBL" id="JAMWBK010000001">
    <property type="protein sequence ID" value="KAJ8909080.1"/>
    <property type="molecule type" value="Genomic_DNA"/>
</dbReference>
<dbReference type="NCBIfam" id="TIGR00187">
    <property type="entry name" value="ribE"/>
    <property type="match status" value="1"/>
</dbReference>
<comment type="pathway">
    <text evidence="2">Cofactor biosynthesis; riboflavin biosynthesis; riboflavin from 2-hydroxy-3-oxobutyl phosphate and 5-amino-6-(D-ribitylamino)uracil: step 2/2.</text>
</comment>
<evidence type="ECO:0000256" key="4">
    <source>
        <dbReference type="ARBA" id="ARBA00013950"/>
    </source>
</evidence>
<evidence type="ECO:0000313" key="9">
    <source>
        <dbReference type="EMBL" id="KAJ8909080.1"/>
    </source>
</evidence>
<evidence type="ECO:0000256" key="6">
    <source>
        <dbReference type="ARBA" id="ARBA00022679"/>
    </source>
</evidence>
<feature type="domain" description="Lumazine-binding" evidence="8">
    <location>
        <begin position="99"/>
        <end position="195"/>
    </location>
</feature>
<keyword evidence="10" id="KW-1185">Reference proteome</keyword>
<dbReference type="FunFam" id="2.40.30.20:FF:000003">
    <property type="entry name" value="Riboflavin synthase, alpha subunit"/>
    <property type="match status" value="1"/>
</dbReference>
<dbReference type="NCBIfam" id="NF006767">
    <property type="entry name" value="PRK09289.1"/>
    <property type="match status" value="1"/>
</dbReference>
<gene>
    <name evidence="9" type="ORF">NDN08_005777</name>
</gene>
<dbReference type="PIRSF" id="PIRSF000498">
    <property type="entry name" value="Riboflavin_syn_A"/>
    <property type="match status" value="1"/>
</dbReference>
<comment type="caution">
    <text evidence="9">The sequence shown here is derived from an EMBL/GenBank/DDBJ whole genome shotgun (WGS) entry which is preliminary data.</text>
</comment>